<feature type="region of interest" description="Disordered" evidence="1">
    <location>
        <begin position="51"/>
        <end position="75"/>
    </location>
</feature>
<feature type="compositionally biased region" description="Basic residues" evidence="1">
    <location>
        <begin position="59"/>
        <end position="75"/>
    </location>
</feature>
<dbReference type="AlphaFoldDB" id="A0A7V7TNM5"/>
<protein>
    <submittedName>
        <fullName evidence="2">Uncharacterized protein</fullName>
    </submittedName>
</protein>
<evidence type="ECO:0000313" key="2">
    <source>
        <dbReference type="EMBL" id="KAB0507461.1"/>
    </source>
</evidence>
<comment type="caution">
    <text evidence="2">The sequence shown here is derived from an EMBL/GenBank/DDBJ whole genome shotgun (WGS) entry which is preliminary data.</text>
</comment>
<name>A0A7V7TNM5_9PSED</name>
<gene>
    <name evidence="2" type="ORF">F7R14_06370</name>
</gene>
<evidence type="ECO:0000256" key="1">
    <source>
        <dbReference type="SAM" id="MobiDB-lite"/>
    </source>
</evidence>
<reference evidence="2 3" key="1">
    <citation type="submission" date="2019-09" db="EMBL/GenBank/DDBJ databases">
        <title>Draft genome sequences of 48 bacterial type strains from the CCUG.</title>
        <authorList>
            <person name="Tunovic T."/>
            <person name="Pineiro-Iglesias B."/>
            <person name="Unosson C."/>
            <person name="Inganas E."/>
            <person name="Ohlen M."/>
            <person name="Cardew S."/>
            <person name="Jensie-Markopoulos S."/>
            <person name="Salva-Serra F."/>
            <person name="Jaen-Luchoro D."/>
            <person name="Karlsson R."/>
            <person name="Svensson-Stadler L."/>
            <person name="Chun J."/>
            <person name="Moore E."/>
        </authorList>
    </citation>
    <scope>NUCLEOTIDE SEQUENCE [LARGE SCALE GENOMIC DNA]</scope>
    <source>
        <strain evidence="2 3">CCUG 51522</strain>
    </source>
</reference>
<proteinExistence type="predicted"/>
<accession>A0A7V7TNM5</accession>
<dbReference type="Proteomes" id="UP000434925">
    <property type="component" value="Unassembled WGS sequence"/>
</dbReference>
<feature type="region of interest" description="Disordered" evidence="1">
    <location>
        <begin position="1"/>
        <end position="37"/>
    </location>
</feature>
<evidence type="ECO:0000313" key="3">
    <source>
        <dbReference type="Proteomes" id="UP000434925"/>
    </source>
</evidence>
<organism evidence="2 3">
    <name type="scientific">Pseudomonas lini</name>
    <dbReference type="NCBI Taxonomy" id="163011"/>
    <lineage>
        <taxon>Bacteria</taxon>
        <taxon>Pseudomonadati</taxon>
        <taxon>Pseudomonadota</taxon>
        <taxon>Gammaproteobacteria</taxon>
        <taxon>Pseudomonadales</taxon>
        <taxon>Pseudomonadaceae</taxon>
        <taxon>Pseudomonas</taxon>
    </lineage>
</organism>
<sequence>MPRCPLRNAYVRPLGKGRQIKIKSQSNGNGNGNGKINSFASRLAHTWSGYIRGKTGRLTGRHRRQASSHRRSGHI</sequence>
<dbReference type="EMBL" id="VZPO01000002">
    <property type="protein sequence ID" value="KAB0507461.1"/>
    <property type="molecule type" value="Genomic_DNA"/>
</dbReference>